<dbReference type="Proteomes" id="UP000321617">
    <property type="component" value="Unassembled WGS sequence"/>
</dbReference>
<comment type="caution">
    <text evidence="2">The sequence shown here is derived from an EMBL/GenBank/DDBJ whole genome shotgun (WGS) entry which is preliminary data.</text>
</comment>
<evidence type="ECO:0000259" key="1">
    <source>
        <dbReference type="Pfam" id="PF00496"/>
    </source>
</evidence>
<accession>A0A562UQ53</accession>
<dbReference type="Gene3D" id="3.10.105.10">
    <property type="entry name" value="Dipeptide-binding Protein, Domain 3"/>
    <property type="match status" value="1"/>
</dbReference>
<name>A0A562UQ53_9ACTN</name>
<dbReference type="GO" id="GO:0043190">
    <property type="term" value="C:ATP-binding cassette (ABC) transporter complex"/>
    <property type="evidence" value="ECO:0007669"/>
    <property type="project" value="InterPro"/>
</dbReference>
<protein>
    <submittedName>
        <fullName evidence="2">Peptide/nickel transport system substrate-binding protein</fullName>
    </submittedName>
</protein>
<dbReference type="Gene3D" id="3.40.190.10">
    <property type="entry name" value="Periplasmic binding protein-like II"/>
    <property type="match status" value="1"/>
</dbReference>
<organism evidence="2 3">
    <name type="scientific">Stackebrandtia albiflava</name>
    <dbReference type="NCBI Taxonomy" id="406432"/>
    <lineage>
        <taxon>Bacteria</taxon>
        <taxon>Bacillati</taxon>
        <taxon>Actinomycetota</taxon>
        <taxon>Actinomycetes</taxon>
        <taxon>Glycomycetales</taxon>
        <taxon>Glycomycetaceae</taxon>
        <taxon>Stackebrandtia</taxon>
    </lineage>
</organism>
<gene>
    <name evidence="2" type="ORF">LX16_4917</name>
</gene>
<dbReference type="GO" id="GO:0015833">
    <property type="term" value="P:peptide transport"/>
    <property type="evidence" value="ECO:0007669"/>
    <property type="project" value="TreeGrafter"/>
</dbReference>
<dbReference type="PIRSF" id="PIRSF002741">
    <property type="entry name" value="MppA"/>
    <property type="match status" value="1"/>
</dbReference>
<dbReference type="InterPro" id="IPR030678">
    <property type="entry name" value="Peptide/Ni-bd"/>
</dbReference>
<dbReference type="Pfam" id="PF00496">
    <property type="entry name" value="SBP_bac_5"/>
    <property type="match status" value="1"/>
</dbReference>
<sequence>MTIDFVVATPHDAVEFNDVYRNTTGSAGYLACNNIYNRVVLNEWYDINPHADLATHWECLDGARRWRFHLNQAARWQDGTPLTAHDVAYTHRHAKEMGYTGGMFLGDVEEIVEVDRYTVDYRLSAPNSGFLLMLGNFIFAHILPAHLYEGTDWSTNPHNLKPVGSGPFRLVDWVPGDRVVMEAVKDHWGPRPQIDRLILKIVPDRDECVRMVARGEAHIVTQDTLTRDRLSLMDDAVDAEVLTRRGPGMALLDFNQSRPLWQDARVRRAVAHAIDRSAIEELGDPGVSQAWPHYLLASTEWAFNPDAKAPGHDLARAEELLDEAGLRRDGDGTRAALRLYYMDTFHGHLPLARIVSESLGRLGFDVTFEGLSSVDWARRVRTDGDFDLIVVGGAMAPDPEITRTKYSSGGRNNMAGHRNPDVDAAYAAARAATGLAERGEHYKRLQEIWARDTEWVPLFWYGTYYPRSTRFFGWADQLGYSIPWWHWGRIRPVAADAASPQQ</sequence>
<dbReference type="AlphaFoldDB" id="A0A562UQ53"/>
<keyword evidence="3" id="KW-1185">Reference proteome</keyword>
<dbReference type="EMBL" id="VLLL01000010">
    <property type="protein sequence ID" value="TWJ07755.1"/>
    <property type="molecule type" value="Genomic_DNA"/>
</dbReference>
<dbReference type="InterPro" id="IPR000914">
    <property type="entry name" value="SBP_5_dom"/>
</dbReference>
<evidence type="ECO:0000313" key="3">
    <source>
        <dbReference type="Proteomes" id="UP000321617"/>
    </source>
</evidence>
<proteinExistence type="predicted"/>
<dbReference type="GO" id="GO:0042597">
    <property type="term" value="C:periplasmic space"/>
    <property type="evidence" value="ECO:0007669"/>
    <property type="project" value="UniProtKB-ARBA"/>
</dbReference>
<dbReference type="PANTHER" id="PTHR30290">
    <property type="entry name" value="PERIPLASMIC BINDING COMPONENT OF ABC TRANSPORTER"/>
    <property type="match status" value="1"/>
</dbReference>
<feature type="domain" description="Solute-binding protein family 5" evidence="1">
    <location>
        <begin position="49"/>
        <end position="403"/>
    </location>
</feature>
<dbReference type="InterPro" id="IPR039424">
    <property type="entry name" value="SBP_5"/>
</dbReference>
<reference evidence="2 3" key="1">
    <citation type="journal article" date="2013" name="Stand. Genomic Sci.">
        <title>Genomic Encyclopedia of Type Strains, Phase I: The one thousand microbial genomes (KMG-I) project.</title>
        <authorList>
            <person name="Kyrpides N.C."/>
            <person name="Woyke T."/>
            <person name="Eisen J.A."/>
            <person name="Garrity G."/>
            <person name="Lilburn T.G."/>
            <person name="Beck B.J."/>
            <person name="Whitman W.B."/>
            <person name="Hugenholtz P."/>
            <person name="Klenk H.P."/>
        </authorList>
    </citation>
    <scope>NUCLEOTIDE SEQUENCE [LARGE SCALE GENOMIC DNA]</scope>
    <source>
        <strain evidence="2 3">DSM 45044</strain>
    </source>
</reference>
<dbReference type="OrthoDB" id="9046151at2"/>
<evidence type="ECO:0000313" key="2">
    <source>
        <dbReference type="EMBL" id="TWJ07755.1"/>
    </source>
</evidence>
<dbReference type="RefSeq" id="WP_147143927.1">
    <property type="nucleotide sequence ID" value="NZ_BAABIJ010000006.1"/>
</dbReference>
<dbReference type="SUPFAM" id="SSF53850">
    <property type="entry name" value="Periplasmic binding protein-like II"/>
    <property type="match status" value="1"/>
</dbReference>
<dbReference type="GO" id="GO:1904680">
    <property type="term" value="F:peptide transmembrane transporter activity"/>
    <property type="evidence" value="ECO:0007669"/>
    <property type="project" value="TreeGrafter"/>
</dbReference>